<sequence>MSPADSVVTDPLGGPFAVAFFLVAVLPIVLFLRERGLRRQVEAMLQLSLGLSGRPNSGRSV</sequence>
<dbReference type="PATRIC" id="fig|1255043.3.peg.1416"/>
<evidence type="ECO:0000313" key="3">
    <source>
        <dbReference type="Proteomes" id="UP000010809"/>
    </source>
</evidence>
<dbReference type="AlphaFoldDB" id="L0DVR2"/>
<accession>L0DVR2</accession>
<organism evidence="2 3">
    <name type="scientific">Thioalkalivibrio nitratireducens (strain DSM 14787 / UNIQEM 213 / ALEN2)</name>
    <dbReference type="NCBI Taxonomy" id="1255043"/>
    <lineage>
        <taxon>Bacteria</taxon>
        <taxon>Pseudomonadati</taxon>
        <taxon>Pseudomonadota</taxon>
        <taxon>Gammaproteobacteria</taxon>
        <taxon>Chromatiales</taxon>
        <taxon>Ectothiorhodospiraceae</taxon>
        <taxon>Thioalkalivibrio</taxon>
    </lineage>
</organism>
<reference evidence="2" key="1">
    <citation type="submission" date="2015-12" db="EMBL/GenBank/DDBJ databases">
        <authorList>
            <person name="Tikhonova T.V."/>
            <person name="Pavlov A.R."/>
            <person name="Beletsky A.V."/>
            <person name="Mardanov A.V."/>
            <person name="Sorokin D.Y."/>
            <person name="Ravin N.V."/>
            <person name="Popov V.O."/>
        </authorList>
    </citation>
    <scope>NUCLEOTIDE SEQUENCE</scope>
    <source>
        <strain evidence="2">DSM 14787</strain>
    </source>
</reference>
<dbReference type="KEGG" id="tni:TVNIR_1399"/>
<keyword evidence="1" id="KW-0472">Membrane</keyword>
<keyword evidence="1" id="KW-1133">Transmembrane helix</keyword>
<dbReference type="HOGENOM" id="CLU_2921341_0_0_6"/>
<dbReference type="Proteomes" id="UP000010809">
    <property type="component" value="Chromosome"/>
</dbReference>
<protein>
    <submittedName>
        <fullName evidence="2">Uncharacterized protein</fullName>
    </submittedName>
</protein>
<name>L0DVR2_THIND</name>
<keyword evidence="1" id="KW-0812">Transmembrane</keyword>
<proteinExistence type="predicted"/>
<feature type="transmembrane region" description="Helical" evidence="1">
    <location>
        <begin position="12"/>
        <end position="32"/>
    </location>
</feature>
<evidence type="ECO:0000256" key="1">
    <source>
        <dbReference type="SAM" id="Phobius"/>
    </source>
</evidence>
<dbReference type="EMBL" id="CP003989">
    <property type="protein sequence ID" value="AGA33070.1"/>
    <property type="molecule type" value="Genomic_DNA"/>
</dbReference>
<gene>
    <name evidence="2" type="ordered locus">TVNIR_1399</name>
</gene>
<evidence type="ECO:0000313" key="2">
    <source>
        <dbReference type="EMBL" id="AGA33070.1"/>
    </source>
</evidence>
<keyword evidence="3" id="KW-1185">Reference proteome</keyword>